<proteinExistence type="predicted"/>
<protein>
    <submittedName>
        <fullName evidence="1">Uncharacterized protein</fullName>
    </submittedName>
</protein>
<reference evidence="1 2" key="1">
    <citation type="submission" date="2019-05" db="EMBL/GenBank/DDBJ databases">
        <title>Mikania micrantha, genome provides insights into the molecular mechanism of rapid growth.</title>
        <authorList>
            <person name="Liu B."/>
        </authorList>
    </citation>
    <scope>NUCLEOTIDE SEQUENCE [LARGE SCALE GENOMIC DNA]</scope>
    <source>
        <strain evidence="1">NLD-2019</strain>
        <tissue evidence="1">Leaf</tissue>
    </source>
</reference>
<organism evidence="1 2">
    <name type="scientific">Mikania micrantha</name>
    <name type="common">bitter vine</name>
    <dbReference type="NCBI Taxonomy" id="192012"/>
    <lineage>
        <taxon>Eukaryota</taxon>
        <taxon>Viridiplantae</taxon>
        <taxon>Streptophyta</taxon>
        <taxon>Embryophyta</taxon>
        <taxon>Tracheophyta</taxon>
        <taxon>Spermatophyta</taxon>
        <taxon>Magnoliopsida</taxon>
        <taxon>eudicotyledons</taxon>
        <taxon>Gunneridae</taxon>
        <taxon>Pentapetalae</taxon>
        <taxon>asterids</taxon>
        <taxon>campanulids</taxon>
        <taxon>Asterales</taxon>
        <taxon>Asteraceae</taxon>
        <taxon>Asteroideae</taxon>
        <taxon>Heliantheae alliance</taxon>
        <taxon>Eupatorieae</taxon>
        <taxon>Mikania</taxon>
    </lineage>
</organism>
<dbReference type="EMBL" id="SZYD01000004">
    <property type="protein sequence ID" value="KAD6454416.1"/>
    <property type="molecule type" value="Genomic_DNA"/>
</dbReference>
<evidence type="ECO:0000313" key="1">
    <source>
        <dbReference type="EMBL" id="KAD6454416.1"/>
    </source>
</evidence>
<dbReference type="AlphaFoldDB" id="A0A5N6PKE7"/>
<accession>A0A5N6PKE7</accession>
<comment type="caution">
    <text evidence="1">The sequence shown here is derived from an EMBL/GenBank/DDBJ whole genome shotgun (WGS) entry which is preliminary data.</text>
</comment>
<name>A0A5N6PKE7_9ASTR</name>
<dbReference type="Proteomes" id="UP000326396">
    <property type="component" value="Linkage Group LG12"/>
</dbReference>
<gene>
    <name evidence="1" type="ORF">E3N88_09122</name>
</gene>
<keyword evidence="2" id="KW-1185">Reference proteome</keyword>
<sequence length="165" mass="18465">MGVVAKGGVMTIYSCHVYIEGNFQNHKLKDADISTNEEKSIDLRLNIEAFNLEGLDNDSYVGADCPIKIFKKLNDNAHKTRGRVFFKDGENDVGDLVTQSDLKWEPTEFNFQSVYGLLAIGSFQPGSGFDLPPSFRIIFVSYSSCFDTNCKLGNQSENKKRFTLA</sequence>
<evidence type="ECO:0000313" key="2">
    <source>
        <dbReference type="Proteomes" id="UP000326396"/>
    </source>
</evidence>